<dbReference type="SUPFAM" id="SSF55874">
    <property type="entry name" value="ATPase domain of HSP90 chaperone/DNA topoisomerase II/histidine kinase"/>
    <property type="match status" value="1"/>
</dbReference>
<protein>
    <recommendedName>
        <fullName evidence="2">histidine kinase</fullName>
        <ecNumber evidence="2">2.7.13.3</ecNumber>
    </recommendedName>
</protein>
<evidence type="ECO:0000256" key="5">
    <source>
        <dbReference type="ARBA" id="ARBA00022741"/>
    </source>
</evidence>
<dbReference type="RefSeq" id="WP_170021207.1">
    <property type="nucleotide sequence ID" value="NZ_JABCSC020000001.1"/>
</dbReference>
<keyword evidence="6 11" id="KW-0418">Kinase</keyword>
<dbReference type="InterPro" id="IPR003594">
    <property type="entry name" value="HATPase_dom"/>
</dbReference>
<dbReference type="InterPro" id="IPR036890">
    <property type="entry name" value="HATPase_C_sf"/>
</dbReference>
<reference evidence="11 12" key="1">
    <citation type="submission" date="2020-06" db="EMBL/GenBank/DDBJ databases">
        <title>Draft genome of Uliginosibacterium sp. IMCC34675.</title>
        <authorList>
            <person name="Song J."/>
        </authorList>
    </citation>
    <scope>NUCLEOTIDE SEQUENCE [LARGE SCALE GENOMIC DNA]</scope>
    <source>
        <strain evidence="11 12">IMCC34675</strain>
    </source>
</reference>
<keyword evidence="9" id="KW-1133">Transmembrane helix</keyword>
<dbReference type="PROSITE" id="PS50109">
    <property type="entry name" value="HIS_KIN"/>
    <property type="match status" value="1"/>
</dbReference>
<dbReference type="InterPro" id="IPR036097">
    <property type="entry name" value="HisK_dim/P_sf"/>
</dbReference>
<dbReference type="EMBL" id="JABCSC020000001">
    <property type="protein sequence ID" value="NSL54759.1"/>
    <property type="molecule type" value="Genomic_DNA"/>
</dbReference>
<dbReference type="PANTHER" id="PTHR43065">
    <property type="entry name" value="SENSOR HISTIDINE KINASE"/>
    <property type="match status" value="1"/>
</dbReference>
<keyword evidence="9" id="KW-0812">Transmembrane</keyword>
<dbReference type="PANTHER" id="PTHR43065:SF46">
    <property type="entry name" value="C4-DICARBOXYLATE TRANSPORT SENSOR PROTEIN DCTB"/>
    <property type="match status" value="1"/>
</dbReference>
<dbReference type="Pfam" id="PF00512">
    <property type="entry name" value="HisKA"/>
    <property type="match status" value="1"/>
</dbReference>
<evidence type="ECO:0000256" key="9">
    <source>
        <dbReference type="SAM" id="Phobius"/>
    </source>
</evidence>
<evidence type="ECO:0000313" key="12">
    <source>
        <dbReference type="Proteomes" id="UP000778523"/>
    </source>
</evidence>
<dbReference type="SMART" id="SM00388">
    <property type="entry name" value="HisKA"/>
    <property type="match status" value="1"/>
</dbReference>
<evidence type="ECO:0000256" key="7">
    <source>
        <dbReference type="ARBA" id="ARBA00022840"/>
    </source>
</evidence>
<evidence type="ECO:0000313" key="11">
    <source>
        <dbReference type="EMBL" id="NSL54759.1"/>
    </source>
</evidence>
<keyword evidence="9" id="KW-0472">Membrane</keyword>
<proteinExistence type="predicted"/>
<dbReference type="Gene3D" id="1.10.287.130">
    <property type="match status" value="1"/>
</dbReference>
<comment type="caution">
    <text evidence="11">The sequence shown here is derived from an EMBL/GenBank/DDBJ whole genome shotgun (WGS) entry which is preliminary data.</text>
</comment>
<keyword evidence="7" id="KW-0067">ATP-binding</keyword>
<keyword evidence="12" id="KW-1185">Reference proteome</keyword>
<keyword evidence="4" id="KW-0808">Transferase</keyword>
<comment type="catalytic activity">
    <reaction evidence="1">
        <text>ATP + protein L-histidine = ADP + protein N-phospho-L-histidine.</text>
        <dbReference type="EC" id="2.7.13.3"/>
    </reaction>
</comment>
<evidence type="ECO:0000256" key="2">
    <source>
        <dbReference type="ARBA" id="ARBA00012438"/>
    </source>
</evidence>
<evidence type="ECO:0000259" key="10">
    <source>
        <dbReference type="PROSITE" id="PS50109"/>
    </source>
</evidence>
<dbReference type="SUPFAM" id="SSF47384">
    <property type="entry name" value="Homodimeric domain of signal transducing histidine kinase"/>
    <property type="match status" value="1"/>
</dbReference>
<dbReference type="InterPro" id="IPR003661">
    <property type="entry name" value="HisK_dim/P_dom"/>
</dbReference>
<dbReference type="GO" id="GO:0016301">
    <property type="term" value="F:kinase activity"/>
    <property type="evidence" value="ECO:0007669"/>
    <property type="project" value="UniProtKB-KW"/>
</dbReference>
<evidence type="ECO:0000256" key="6">
    <source>
        <dbReference type="ARBA" id="ARBA00022777"/>
    </source>
</evidence>
<sequence length="486" mass="53357">MDRLRIFRALLQLRWWLLAGITLALGGALLIGQQALDSLRAAFETDARIVHRVLSQRVVQHEAILATLSLLQPEQGEDRLSAVYSQILAVRRRADGASWPEARLSAAEAASRQTQRVALAGQDFARGRYTLLLAGLPASHALDIGLREMLPREEWPGDPQQSPMRVELQHAGEVFLIQPGRLHAGGWQFAFEKHLAAASQPFNVVARRSIGWPELPWGLMLGWTLLVALGLALAWRVRQQQIARQRAEELLRMGQVARLNSLGELAAGMAHELNQPLTAVLANTQAACRLLADEPPELDTARQAMTQAVEQARRASEVVGRLRRVVERPEAGSGIVSLDLLASLRNVLHLLEPETLRRGIAPQLPTESVCWARAEPVALEQILHNLLMNAFQALDQVPAGQRSLRIDIKRREGFIELQLRDSGPGIPEEVMQHLFEPFYTTRAGGLGLGLSLCETLALSMGGSLRAEANPPQGACFILTLPAAEAA</sequence>
<dbReference type="CDD" id="cd00082">
    <property type="entry name" value="HisKA"/>
    <property type="match status" value="1"/>
</dbReference>
<feature type="domain" description="Histidine kinase" evidence="10">
    <location>
        <begin position="268"/>
        <end position="484"/>
    </location>
</feature>
<evidence type="ECO:0000256" key="8">
    <source>
        <dbReference type="ARBA" id="ARBA00023012"/>
    </source>
</evidence>
<dbReference type="EC" id="2.7.13.3" evidence="2"/>
<accession>A0ABX2IJF2</accession>
<feature type="transmembrane region" description="Helical" evidence="9">
    <location>
        <begin position="215"/>
        <end position="235"/>
    </location>
</feature>
<dbReference type="InterPro" id="IPR004358">
    <property type="entry name" value="Sig_transdc_His_kin-like_C"/>
</dbReference>
<keyword evidence="5" id="KW-0547">Nucleotide-binding</keyword>
<dbReference type="Pfam" id="PF02518">
    <property type="entry name" value="HATPase_c"/>
    <property type="match status" value="1"/>
</dbReference>
<organism evidence="11 12">
    <name type="scientific">Uliginosibacterium aquaticum</name>
    <dbReference type="NCBI Taxonomy" id="2731212"/>
    <lineage>
        <taxon>Bacteria</taxon>
        <taxon>Pseudomonadati</taxon>
        <taxon>Pseudomonadota</taxon>
        <taxon>Betaproteobacteria</taxon>
        <taxon>Rhodocyclales</taxon>
        <taxon>Zoogloeaceae</taxon>
        <taxon>Uliginosibacterium</taxon>
    </lineage>
</organism>
<dbReference type="SMART" id="SM00387">
    <property type="entry name" value="HATPase_c"/>
    <property type="match status" value="1"/>
</dbReference>
<dbReference type="InterPro" id="IPR005467">
    <property type="entry name" value="His_kinase_dom"/>
</dbReference>
<keyword evidence="3" id="KW-0597">Phosphoprotein</keyword>
<gene>
    <name evidence="11" type="ORF">HJ583_006965</name>
</gene>
<dbReference type="Proteomes" id="UP000778523">
    <property type="component" value="Unassembled WGS sequence"/>
</dbReference>
<evidence type="ECO:0000256" key="3">
    <source>
        <dbReference type="ARBA" id="ARBA00022553"/>
    </source>
</evidence>
<keyword evidence="8" id="KW-0902">Two-component regulatory system</keyword>
<evidence type="ECO:0000256" key="1">
    <source>
        <dbReference type="ARBA" id="ARBA00000085"/>
    </source>
</evidence>
<name>A0ABX2IJF2_9RHOO</name>
<dbReference type="Gene3D" id="3.30.565.10">
    <property type="entry name" value="Histidine kinase-like ATPase, C-terminal domain"/>
    <property type="match status" value="1"/>
</dbReference>
<evidence type="ECO:0000256" key="4">
    <source>
        <dbReference type="ARBA" id="ARBA00022679"/>
    </source>
</evidence>
<dbReference type="PRINTS" id="PR00344">
    <property type="entry name" value="BCTRLSENSOR"/>
</dbReference>